<dbReference type="PANTHER" id="PTHR11926:SF1412">
    <property type="entry name" value="UDP-GLYCOSYLTRANSFERASE 83A1-LIKE"/>
    <property type="match status" value="1"/>
</dbReference>
<dbReference type="Gramene" id="Os03t0757000-01">
    <property type="protein sequence ID" value="Os03t0757000-01"/>
    <property type="gene ID" value="Os03g0757000"/>
</dbReference>
<dbReference type="AlphaFoldDB" id="A0A8J8XMR7"/>
<dbReference type="PANTHER" id="PTHR11926">
    <property type="entry name" value="GLUCOSYL/GLUCURONOSYL TRANSFERASES"/>
    <property type="match status" value="1"/>
</dbReference>
<evidence type="ECO:0000313" key="3">
    <source>
        <dbReference type="EMBL" id="EEE59958.1"/>
    </source>
</evidence>
<feature type="compositionally biased region" description="Low complexity" evidence="2">
    <location>
        <begin position="192"/>
        <end position="203"/>
    </location>
</feature>
<reference evidence="3" key="2">
    <citation type="submission" date="2008-12" db="EMBL/GenBank/DDBJ databases">
        <title>Improved gene annotation of the rice (Oryza sativa) genomes.</title>
        <authorList>
            <person name="Wang J."/>
            <person name="Li R."/>
            <person name="Fan W."/>
            <person name="Huang Q."/>
            <person name="Zhang J."/>
            <person name="Zhou Y."/>
            <person name="Hu Y."/>
            <person name="Zi S."/>
            <person name="Li J."/>
            <person name="Ni P."/>
            <person name="Zheng H."/>
            <person name="Zhang Y."/>
            <person name="Zhao M."/>
            <person name="Hao Q."/>
            <person name="McDermott J."/>
            <person name="Samudrala R."/>
            <person name="Kristiansen K."/>
            <person name="Wong G.K.-S."/>
        </authorList>
    </citation>
    <scope>NUCLEOTIDE SEQUENCE</scope>
</reference>
<organism evidence="3">
    <name type="scientific">Oryza sativa subsp. japonica</name>
    <name type="common">Rice</name>
    <dbReference type="NCBI Taxonomy" id="39947"/>
    <lineage>
        <taxon>Eukaryota</taxon>
        <taxon>Viridiplantae</taxon>
        <taxon>Streptophyta</taxon>
        <taxon>Embryophyta</taxon>
        <taxon>Tracheophyta</taxon>
        <taxon>Spermatophyta</taxon>
        <taxon>Magnoliopsida</taxon>
        <taxon>Liliopsida</taxon>
        <taxon>Poales</taxon>
        <taxon>Poaceae</taxon>
        <taxon>BOP clade</taxon>
        <taxon>Oryzoideae</taxon>
        <taxon>Oryzeae</taxon>
        <taxon>Oryzinae</taxon>
        <taxon>Oryza</taxon>
        <taxon>Oryza sativa</taxon>
    </lineage>
</organism>
<feature type="compositionally biased region" description="Basic residues" evidence="2">
    <location>
        <begin position="326"/>
        <end position="343"/>
    </location>
</feature>
<evidence type="ECO:0000256" key="2">
    <source>
        <dbReference type="SAM" id="MobiDB-lite"/>
    </source>
</evidence>
<protein>
    <submittedName>
        <fullName evidence="3">Uncharacterized protein</fullName>
    </submittedName>
</protein>
<feature type="compositionally biased region" description="Low complexity" evidence="2">
    <location>
        <begin position="366"/>
        <end position="379"/>
    </location>
</feature>
<accession>A0A8J8XMR7</accession>
<comment type="similarity">
    <text evidence="1">Belongs to the UDP-glycosyltransferase family.</text>
</comment>
<dbReference type="OMA" id="ARHEQAH"/>
<sequence length="379" mass="41575">MAKGHVLVLPMPCQGHVIPFMELSHRLADEGFEVTFVNTEVDHALVVAALPPGGAAELRQRRIHLAAIPDGLAGDEDRKDLNKLIDAYSRQANRGWRPQREGVAGAAGDAAAGAGDAAAAHVAAVVEQLRRGGRAAHHLRPRLPEQQVQRRPRRDDRLQLLPRGRARRLQALPGPPPHRPARRRPRAPPSRRPLLAGGRRLPGLARRAARRLRRVRGLRQPGHLRREAVPGARRGAGAHRPAVPLGCPAGLHPWPEHGVAGRLPAPRRRQGRDRRVVLAAARAGARRRGVLRVALWVELDAGRGAQRRAVPVLAVLLRPVPRPELHHRRVAHRARRGGRRGGRRRDEGRGEEQGGAGRRRRRDQGEGAAAQGHGARLRQ</sequence>
<name>A0A8J8XMR7_ORYSJ</name>
<proteinExistence type="inferred from homology"/>
<dbReference type="HOGENOM" id="CLU_730338_0_0_1"/>
<dbReference type="Proteomes" id="UP000007752">
    <property type="component" value="Chromosome 3"/>
</dbReference>
<dbReference type="EMBL" id="CM000140">
    <property type="protein sequence ID" value="EEE59958.1"/>
    <property type="molecule type" value="Genomic_DNA"/>
</dbReference>
<dbReference type="SMR" id="A0A8J8XMR7"/>
<gene>
    <name evidence="3" type="ORF">OsJ_12646</name>
</gene>
<feature type="region of interest" description="Disordered" evidence="2">
    <location>
        <begin position="326"/>
        <end position="379"/>
    </location>
</feature>
<dbReference type="Gene3D" id="3.40.50.2000">
    <property type="entry name" value="Glycogen Phosphorylase B"/>
    <property type="match status" value="1"/>
</dbReference>
<feature type="region of interest" description="Disordered" evidence="2">
    <location>
        <begin position="133"/>
        <end position="203"/>
    </location>
</feature>
<evidence type="ECO:0000256" key="1">
    <source>
        <dbReference type="ARBA" id="ARBA00009995"/>
    </source>
</evidence>
<dbReference type="SUPFAM" id="SSF53756">
    <property type="entry name" value="UDP-Glycosyltransferase/glycogen phosphorylase"/>
    <property type="match status" value="1"/>
</dbReference>
<reference evidence="3" key="1">
    <citation type="journal article" date="2005" name="PLoS Biol.">
        <title>The genomes of Oryza sativa: a history of duplications.</title>
        <authorList>
            <person name="Yu J."/>
            <person name="Wang J."/>
            <person name="Lin W."/>
            <person name="Li S."/>
            <person name="Li H."/>
            <person name="Zhou J."/>
            <person name="Ni P."/>
            <person name="Dong W."/>
            <person name="Hu S."/>
            <person name="Zeng C."/>
            <person name="Zhang J."/>
            <person name="Zhang Y."/>
            <person name="Li R."/>
            <person name="Xu Z."/>
            <person name="Li S."/>
            <person name="Li X."/>
            <person name="Zheng H."/>
            <person name="Cong L."/>
            <person name="Lin L."/>
            <person name="Yin J."/>
            <person name="Geng J."/>
            <person name="Li G."/>
            <person name="Shi J."/>
            <person name="Liu J."/>
            <person name="Lv H."/>
            <person name="Li J."/>
            <person name="Wang J."/>
            <person name="Deng Y."/>
            <person name="Ran L."/>
            <person name="Shi X."/>
            <person name="Wang X."/>
            <person name="Wu Q."/>
            <person name="Li C."/>
            <person name="Ren X."/>
            <person name="Wang J."/>
            <person name="Wang X."/>
            <person name="Li D."/>
            <person name="Liu D."/>
            <person name="Zhang X."/>
            <person name="Ji Z."/>
            <person name="Zhao W."/>
            <person name="Sun Y."/>
            <person name="Zhang Z."/>
            <person name="Bao J."/>
            <person name="Han Y."/>
            <person name="Dong L."/>
            <person name="Ji J."/>
            <person name="Chen P."/>
            <person name="Wu S."/>
            <person name="Liu J."/>
            <person name="Xiao Y."/>
            <person name="Bu D."/>
            <person name="Tan J."/>
            <person name="Yang L."/>
            <person name="Ye C."/>
            <person name="Zhang J."/>
            <person name="Xu J."/>
            <person name="Zhou Y."/>
            <person name="Yu Y."/>
            <person name="Zhang B."/>
            <person name="Zhuang S."/>
            <person name="Wei H."/>
            <person name="Liu B."/>
            <person name="Lei M."/>
            <person name="Yu H."/>
            <person name="Li Y."/>
            <person name="Xu H."/>
            <person name="Wei S."/>
            <person name="He X."/>
            <person name="Fang L."/>
            <person name="Zhang Z."/>
            <person name="Zhang Y."/>
            <person name="Huang X."/>
            <person name="Su Z."/>
            <person name="Tong W."/>
            <person name="Li J."/>
            <person name="Tong Z."/>
            <person name="Li S."/>
            <person name="Ye J."/>
            <person name="Wang L."/>
            <person name="Fang L."/>
            <person name="Lei T."/>
            <person name="Chen C."/>
            <person name="Chen H."/>
            <person name="Xu Z."/>
            <person name="Li H."/>
            <person name="Huang H."/>
            <person name="Zhang F."/>
            <person name="Xu H."/>
            <person name="Li N."/>
            <person name="Zhao C."/>
            <person name="Li S."/>
            <person name="Dong L."/>
            <person name="Huang Y."/>
            <person name="Li L."/>
            <person name="Xi Y."/>
            <person name="Qi Q."/>
            <person name="Li W."/>
            <person name="Zhang B."/>
            <person name="Hu W."/>
            <person name="Zhang Y."/>
            <person name="Tian X."/>
            <person name="Jiao Y."/>
            <person name="Liang X."/>
            <person name="Jin J."/>
            <person name="Gao L."/>
            <person name="Zheng W."/>
            <person name="Hao B."/>
            <person name="Liu S."/>
            <person name="Wang W."/>
            <person name="Yuan L."/>
            <person name="Cao M."/>
            <person name="McDermott J."/>
            <person name="Samudrala R."/>
            <person name="Wang J."/>
            <person name="Wong G.K."/>
            <person name="Yang H."/>
        </authorList>
    </citation>
    <scope>NUCLEOTIDE SEQUENCE [LARGE SCALE GENOMIC DNA]</scope>
</reference>